<feature type="compositionally biased region" description="Low complexity" evidence="1">
    <location>
        <begin position="1"/>
        <end position="12"/>
    </location>
</feature>
<dbReference type="AlphaFoldDB" id="A0A1W5CTI9"/>
<evidence type="ECO:0000259" key="2">
    <source>
        <dbReference type="SMART" id="SM01007"/>
    </source>
</evidence>
<name>A0A1W5CTI9_9LECA</name>
<protein>
    <submittedName>
        <fullName evidence="3">Class II aldolase/adducin N-terminal</fullName>
    </submittedName>
</protein>
<dbReference type="InterPro" id="IPR001303">
    <property type="entry name" value="Aldolase_II/adducin_N"/>
</dbReference>
<dbReference type="InterPro" id="IPR051017">
    <property type="entry name" value="Aldolase-II_Adducin_sf"/>
</dbReference>
<evidence type="ECO:0000313" key="3">
    <source>
        <dbReference type="EMBL" id="SLM34102.1"/>
    </source>
</evidence>
<dbReference type="SUPFAM" id="SSF53639">
    <property type="entry name" value="AraD/HMP-PK domain-like"/>
    <property type="match status" value="1"/>
</dbReference>
<sequence>MAPSATTSPAPANSVHKSSNANPPQEEETPLQAICHGPIKLPGIPTFPTFASHRHWALNHMTAAFRHWARSGYVEGMSGHISLRDPEYPHAFWTNPLAVHFGLLKASDMILLSDSPNDGGIVLAGNRSRPANAAGWLIHAAIHRKRRDVNAACHAHTRYGKAWSAFGRRLEMINQDVCNFYGDAQAVYEQYGGVVLGEAALEGERIAEALGPRGKGILLSNHGLLTVGGTVDEAAFMFTSMEIACGVQLEVEKAGLERKFIGDEEAEFNFGMASQPDTLYWEFQPYYDYEKAMSDNFEDLRVEDVYIHV</sequence>
<dbReference type="GO" id="GO:0005856">
    <property type="term" value="C:cytoskeleton"/>
    <property type="evidence" value="ECO:0007669"/>
    <property type="project" value="TreeGrafter"/>
</dbReference>
<dbReference type="PANTHER" id="PTHR10672:SF25">
    <property type="entry name" value="MEIOTICALLY UP-REGULATED GENE 14 PROTEIN"/>
    <property type="match status" value="1"/>
</dbReference>
<keyword evidence="4" id="KW-1185">Reference proteome</keyword>
<dbReference type="NCBIfam" id="NF004855">
    <property type="entry name" value="PRK06208.1"/>
    <property type="match status" value="1"/>
</dbReference>
<dbReference type="EMBL" id="FWEW01000217">
    <property type="protein sequence ID" value="SLM34102.1"/>
    <property type="molecule type" value="Genomic_DNA"/>
</dbReference>
<dbReference type="SMART" id="SM01007">
    <property type="entry name" value="Aldolase_II"/>
    <property type="match status" value="1"/>
</dbReference>
<organism evidence="3 4">
    <name type="scientific">Lasallia pustulata</name>
    <dbReference type="NCBI Taxonomy" id="136370"/>
    <lineage>
        <taxon>Eukaryota</taxon>
        <taxon>Fungi</taxon>
        <taxon>Dikarya</taxon>
        <taxon>Ascomycota</taxon>
        <taxon>Pezizomycotina</taxon>
        <taxon>Lecanoromycetes</taxon>
        <taxon>OSLEUM clade</taxon>
        <taxon>Umbilicariomycetidae</taxon>
        <taxon>Umbilicariales</taxon>
        <taxon>Umbilicariaceae</taxon>
        <taxon>Lasallia</taxon>
    </lineage>
</organism>
<reference evidence="4" key="1">
    <citation type="submission" date="2017-03" db="EMBL/GenBank/DDBJ databases">
        <authorList>
            <person name="Sharma R."/>
            <person name="Thines M."/>
        </authorList>
    </citation>
    <scope>NUCLEOTIDE SEQUENCE [LARGE SCALE GENOMIC DNA]</scope>
</reference>
<dbReference type="Gene3D" id="3.40.225.10">
    <property type="entry name" value="Class II aldolase/adducin N-terminal domain"/>
    <property type="match status" value="1"/>
</dbReference>
<evidence type="ECO:0000313" key="4">
    <source>
        <dbReference type="Proteomes" id="UP000192927"/>
    </source>
</evidence>
<feature type="region of interest" description="Disordered" evidence="1">
    <location>
        <begin position="1"/>
        <end position="29"/>
    </location>
</feature>
<dbReference type="Proteomes" id="UP000192927">
    <property type="component" value="Unassembled WGS sequence"/>
</dbReference>
<accession>A0A1W5CTI9</accession>
<dbReference type="InterPro" id="IPR036409">
    <property type="entry name" value="Aldolase_II/adducin_N_sf"/>
</dbReference>
<dbReference type="FunFam" id="3.40.225.10:FF:000009">
    <property type="entry name" value="Class II aldolase/adducin N-terminal"/>
    <property type="match status" value="1"/>
</dbReference>
<dbReference type="GO" id="GO:0051015">
    <property type="term" value="F:actin filament binding"/>
    <property type="evidence" value="ECO:0007669"/>
    <property type="project" value="TreeGrafter"/>
</dbReference>
<evidence type="ECO:0000256" key="1">
    <source>
        <dbReference type="SAM" id="MobiDB-lite"/>
    </source>
</evidence>
<feature type="domain" description="Class II aldolase/adducin N-terminal" evidence="2">
    <location>
        <begin position="59"/>
        <end position="249"/>
    </location>
</feature>
<dbReference type="Pfam" id="PF00596">
    <property type="entry name" value="Aldolase_II"/>
    <property type="match status" value="1"/>
</dbReference>
<proteinExistence type="predicted"/>
<dbReference type="PANTHER" id="PTHR10672">
    <property type="entry name" value="ADDUCIN"/>
    <property type="match status" value="1"/>
</dbReference>